<dbReference type="EMBL" id="BSXS01000664">
    <property type="protein sequence ID" value="GME73390.1"/>
    <property type="molecule type" value="Genomic_DNA"/>
</dbReference>
<evidence type="ECO:0000313" key="2">
    <source>
        <dbReference type="Proteomes" id="UP001165064"/>
    </source>
</evidence>
<gene>
    <name evidence="1" type="ORF">Amon02_000138200</name>
</gene>
<accession>A0ACB5SUH4</accession>
<protein>
    <submittedName>
        <fullName evidence="1">Unnamed protein product</fullName>
    </submittedName>
</protein>
<keyword evidence="2" id="KW-1185">Reference proteome</keyword>
<evidence type="ECO:0000313" key="1">
    <source>
        <dbReference type="EMBL" id="GME73390.1"/>
    </source>
</evidence>
<name>A0ACB5SUH4_AMBMO</name>
<comment type="caution">
    <text evidence="1">The sequence shown here is derived from an EMBL/GenBank/DDBJ whole genome shotgun (WGS) entry which is preliminary data.</text>
</comment>
<reference evidence="1" key="1">
    <citation type="submission" date="2023-04" db="EMBL/GenBank/DDBJ databases">
        <title>Ambrosiozyma monospora NBRC 10751.</title>
        <authorList>
            <person name="Ichikawa N."/>
            <person name="Sato H."/>
            <person name="Tonouchi N."/>
        </authorList>
    </citation>
    <scope>NUCLEOTIDE SEQUENCE</scope>
    <source>
        <strain evidence="1">NBRC 10751</strain>
    </source>
</reference>
<sequence length="88" mass="9460">MTGKFGVSSLSTISAGFNETAEVLIKIWSDLTIESVEAAGNSNEVRFHGVLLFLYVMALVVNLPFSIFGNGMVVDITEYVVAEQSIGN</sequence>
<organism evidence="1 2">
    <name type="scientific">Ambrosiozyma monospora</name>
    <name type="common">Yeast</name>
    <name type="synonym">Endomycopsis monosporus</name>
    <dbReference type="NCBI Taxonomy" id="43982"/>
    <lineage>
        <taxon>Eukaryota</taxon>
        <taxon>Fungi</taxon>
        <taxon>Dikarya</taxon>
        <taxon>Ascomycota</taxon>
        <taxon>Saccharomycotina</taxon>
        <taxon>Pichiomycetes</taxon>
        <taxon>Pichiales</taxon>
        <taxon>Pichiaceae</taxon>
        <taxon>Ambrosiozyma</taxon>
    </lineage>
</organism>
<dbReference type="Proteomes" id="UP001165064">
    <property type="component" value="Unassembled WGS sequence"/>
</dbReference>
<proteinExistence type="predicted"/>